<evidence type="ECO:0000256" key="6">
    <source>
        <dbReference type="ARBA" id="ARBA00022833"/>
    </source>
</evidence>
<evidence type="ECO:0000313" key="12">
    <source>
        <dbReference type="EMBL" id="MTE27774.1"/>
    </source>
</evidence>
<evidence type="ECO:0000256" key="8">
    <source>
        <dbReference type="ARBA" id="ARBA00023157"/>
    </source>
</evidence>
<evidence type="ECO:0000256" key="2">
    <source>
        <dbReference type="ARBA" id="ARBA00022670"/>
    </source>
</evidence>
<dbReference type="GO" id="GO:0008237">
    <property type="term" value="F:metallopeptidase activity"/>
    <property type="evidence" value="ECO:0007669"/>
    <property type="project" value="UniProtKB-KW"/>
</dbReference>
<accession>A0A7K1GH01</accession>
<sequence length="577" mass="63518">MIKFTQLLLAFTLVFCFTSSTTAQSDECGFQYSQEAENYYNSIKEQVKVLEEQFMQEQLNSRSSTVMTSVPVKAHIIRTTAGFGGLTPTELDDAMAIMNTFYANAGLEFFLCEGINYINNDTYYDFETFEEDALTSGNNVNGVINIYFANSIVSSSSGGGLCGYAYYPGGPETILMANSCTTNGSTLSHEMGHFFGLRHTHGNSNVYNSTEELVDGSNCETTGDLICDTPADPKLGNNNVNAACEFFDFAQDGNGEYYQADPLNVMSYSRKVCRTLFSAQQYARINAIYQVSRNNLACPNFSADFIADETESCLDNFTVNFTDSSVGATSWSWDVDGDNIIDYTTQNVTHTYTNFGDYDVALTVSNGTNILNKVKPQYIEVGAPSISTSTITMNLTLDDWPAETSWQFLDSSDNVLYSGGPYEEGVDDFTTKSEVFSINTNECYSFIISDSYGDGICCFSGNGFYELLDENNVVLATGGDFSFGKADNFFNGTLSVDEFSTESISIFPNPSSSSIAIKTNTLPDAYSIYNTLGQVIKQSFIASERDLNINVESLTNGMYFIKLKKDNSSQTLSFIKN</sequence>
<dbReference type="Pfam" id="PF18911">
    <property type="entry name" value="PKD_4"/>
    <property type="match status" value="1"/>
</dbReference>
<dbReference type="PANTHER" id="PTHR47466">
    <property type="match status" value="1"/>
</dbReference>
<evidence type="ECO:0000256" key="3">
    <source>
        <dbReference type="ARBA" id="ARBA00022723"/>
    </source>
</evidence>
<organism evidence="12 13">
    <name type="scientific">Winogradskyella ouciana</name>
    <dbReference type="NCBI Taxonomy" id="2608631"/>
    <lineage>
        <taxon>Bacteria</taxon>
        <taxon>Pseudomonadati</taxon>
        <taxon>Bacteroidota</taxon>
        <taxon>Flavobacteriia</taxon>
        <taxon>Flavobacteriales</taxon>
        <taxon>Flavobacteriaceae</taxon>
        <taxon>Winogradskyella</taxon>
    </lineage>
</organism>
<dbReference type="RefSeq" id="WP_155089786.1">
    <property type="nucleotide sequence ID" value="NZ_WJYA01000007.1"/>
</dbReference>
<keyword evidence="4 10" id="KW-0732">Signal</keyword>
<dbReference type="InterPro" id="IPR013783">
    <property type="entry name" value="Ig-like_fold"/>
</dbReference>
<evidence type="ECO:0000256" key="1">
    <source>
        <dbReference type="ARBA" id="ARBA00008721"/>
    </source>
</evidence>
<dbReference type="EMBL" id="WJYA01000007">
    <property type="protein sequence ID" value="MTE27774.1"/>
    <property type="molecule type" value="Genomic_DNA"/>
</dbReference>
<dbReference type="InterPro" id="IPR022409">
    <property type="entry name" value="PKD/Chitinase_dom"/>
</dbReference>
<dbReference type="InterPro" id="IPR026444">
    <property type="entry name" value="Secre_tail"/>
</dbReference>
<comment type="similarity">
    <text evidence="1">Belongs to the peptidase M43B family.</text>
</comment>
<feature type="coiled-coil region" evidence="9">
    <location>
        <begin position="33"/>
        <end position="60"/>
    </location>
</feature>
<proteinExistence type="inferred from homology"/>
<keyword evidence="13" id="KW-1185">Reference proteome</keyword>
<reference evidence="12 13" key="1">
    <citation type="submission" date="2019-11" db="EMBL/GenBank/DDBJ databases">
        <title>Winogradskyella ouciana sp. nov., isolated from the hadal seawater of the Mariana Trench.</title>
        <authorList>
            <person name="Liu R."/>
        </authorList>
    </citation>
    <scope>NUCLEOTIDE SEQUENCE [LARGE SCALE GENOMIC DNA]</scope>
    <source>
        <strain evidence="12 13">ZXX205</strain>
    </source>
</reference>
<dbReference type="Gene3D" id="3.40.390.10">
    <property type="entry name" value="Collagenase (Catalytic Domain)"/>
    <property type="match status" value="1"/>
</dbReference>
<dbReference type="InterPro" id="IPR008754">
    <property type="entry name" value="Peptidase_M43"/>
</dbReference>
<evidence type="ECO:0000256" key="7">
    <source>
        <dbReference type="ARBA" id="ARBA00023049"/>
    </source>
</evidence>
<keyword evidence="5" id="KW-0378">Hydrolase</keyword>
<keyword evidence="3" id="KW-0479">Metal-binding</keyword>
<keyword evidence="2" id="KW-0645">Protease</keyword>
<dbReference type="SUPFAM" id="SSF55486">
    <property type="entry name" value="Metalloproteases ('zincins'), catalytic domain"/>
    <property type="match status" value="1"/>
</dbReference>
<evidence type="ECO:0000256" key="4">
    <source>
        <dbReference type="ARBA" id="ARBA00022729"/>
    </source>
</evidence>
<keyword evidence="9" id="KW-0175">Coiled coil</keyword>
<feature type="signal peptide" evidence="10">
    <location>
        <begin position="1"/>
        <end position="25"/>
    </location>
</feature>
<dbReference type="AlphaFoldDB" id="A0A7K1GH01"/>
<dbReference type="Proteomes" id="UP000447545">
    <property type="component" value="Unassembled WGS sequence"/>
</dbReference>
<keyword evidence="6" id="KW-0862">Zinc</keyword>
<dbReference type="PANTHER" id="PTHR47466:SF1">
    <property type="entry name" value="METALLOPROTEASE MEP1 (AFU_ORTHOLOGUE AFUA_1G07730)-RELATED"/>
    <property type="match status" value="1"/>
</dbReference>
<dbReference type="NCBIfam" id="TIGR04183">
    <property type="entry name" value="Por_Secre_tail"/>
    <property type="match status" value="1"/>
</dbReference>
<dbReference type="InterPro" id="IPR000601">
    <property type="entry name" value="PKD_dom"/>
</dbReference>
<keyword evidence="8" id="KW-1015">Disulfide bond</keyword>
<dbReference type="GO" id="GO:0046872">
    <property type="term" value="F:metal ion binding"/>
    <property type="evidence" value="ECO:0007669"/>
    <property type="project" value="UniProtKB-KW"/>
</dbReference>
<protein>
    <submittedName>
        <fullName evidence="12">T9SS type A sorting domain-containing protein</fullName>
    </submittedName>
</protein>
<dbReference type="CDD" id="cd00146">
    <property type="entry name" value="PKD"/>
    <property type="match status" value="1"/>
</dbReference>
<dbReference type="InterPro" id="IPR024079">
    <property type="entry name" value="MetalloPept_cat_dom_sf"/>
</dbReference>
<dbReference type="Pfam" id="PF05572">
    <property type="entry name" value="Peptidase_M43"/>
    <property type="match status" value="1"/>
</dbReference>
<feature type="chain" id="PRO_5029750475" evidence="10">
    <location>
        <begin position="26"/>
        <end position="577"/>
    </location>
</feature>
<dbReference type="Pfam" id="PF18962">
    <property type="entry name" value="Por_Secre_tail"/>
    <property type="match status" value="1"/>
</dbReference>
<keyword evidence="7" id="KW-0482">Metalloprotease</keyword>
<evidence type="ECO:0000256" key="10">
    <source>
        <dbReference type="SAM" id="SignalP"/>
    </source>
</evidence>
<dbReference type="GO" id="GO:0006508">
    <property type="term" value="P:proteolysis"/>
    <property type="evidence" value="ECO:0007669"/>
    <property type="project" value="UniProtKB-KW"/>
</dbReference>
<dbReference type="PROSITE" id="PS50093">
    <property type="entry name" value="PKD"/>
    <property type="match status" value="1"/>
</dbReference>
<dbReference type="Gene3D" id="2.60.40.10">
    <property type="entry name" value="Immunoglobulins"/>
    <property type="match status" value="1"/>
</dbReference>
<name>A0A7K1GH01_9FLAO</name>
<evidence type="ECO:0000259" key="11">
    <source>
        <dbReference type="PROSITE" id="PS50093"/>
    </source>
</evidence>
<feature type="domain" description="PKD" evidence="11">
    <location>
        <begin position="317"/>
        <end position="366"/>
    </location>
</feature>
<dbReference type="SUPFAM" id="SSF49299">
    <property type="entry name" value="PKD domain"/>
    <property type="match status" value="1"/>
</dbReference>
<comment type="caution">
    <text evidence="12">The sequence shown here is derived from an EMBL/GenBank/DDBJ whole genome shotgun (WGS) entry which is preliminary data.</text>
</comment>
<evidence type="ECO:0000256" key="5">
    <source>
        <dbReference type="ARBA" id="ARBA00022801"/>
    </source>
</evidence>
<gene>
    <name evidence="12" type="ORF">F1003_12595</name>
</gene>
<dbReference type="InterPro" id="IPR035986">
    <property type="entry name" value="PKD_dom_sf"/>
</dbReference>
<evidence type="ECO:0000256" key="9">
    <source>
        <dbReference type="SAM" id="Coils"/>
    </source>
</evidence>
<dbReference type="SMART" id="SM00089">
    <property type="entry name" value="PKD"/>
    <property type="match status" value="1"/>
</dbReference>
<evidence type="ECO:0000313" key="13">
    <source>
        <dbReference type="Proteomes" id="UP000447545"/>
    </source>
</evidence>